<organism evidence="1 2">
    <name type="scientific">Colwellia psychrerythraea</name>
    <name type="common">Vibrio psychroerythus</name>
    <dbReference type="NCBI Taxonomy" id="28229"/>
    <lineage>
        <taxon>Bacteria</taxon>
        <taxon>Pseudomonadati</taxon>
        <taxon>Pseudomonadota</taxon>
        <taxon>Gammaproteobacteria</taxon>
        <taxon>Alteromonadales</taxon>
        <taxon>Colwelliaceae</taxon>
        <taxon>Colwellia</taxon>
    </lineage>
</organism>
<protein>
    <submittedName>
        <fullName evidence="1">Uncharacterized protein</fullName>
    </submittedName>
</protein>
<dbReference type="EMBL" id="JQEC01000021">
    <property type="protein sequence ID" value="KGJ93918.1"/>
    <property type="molecule type" value="Genomic_DNA"/>
</dbReference>
<dbReference type="Proteomes" id="UP000029868">
    <property type="component" value="Unassembled WGS sequence"/>
</dbReference>
<comment type="caution">
    <text evidence="1">The sequence shown here is derived from an EMBL/GenBank/DDBJ whole genome shotgun (WGS) entry which is preliminary data.</text>
</comment>
<dbReference type="AlphaFoldDB" id="A0A099KW83"/>
<evidence type="ECO:0000313" key="1">
    <source>
        <dbReference type="EMBL" id="KGJ93918.1"/>
    </source>
</evidence>
<dbReference type="PATRIC" id="fig|28229.3.peg.2094"/>
<sequence length="176" mass="19448">MIVSGCTSITDDAQYKPITKHAGWFYGACLVINMPNLPKGTPVTLVDAEGTENRFRSEIIAPTKNPDKCLPLHEETSGGNNIGGNRFYLISKPEKGKFDTTFTYGIAVVLEKNNRALSISETLDLNNDGKIDLFSVCAASEGINFDIWSSTPYKSINLWNGYYYLGYGIESDCPER</sequence>
<reference evidence="1 2" key="1">
    <citation type="submission" date="2014-08" db="EMBL/GenBank/DDBJ databases">
        <title>Genomic and Phenotypic Diversity of Colwellia psychrerythraea strains from Disparate Marine Basins.</title>
        <authorList>
            <person name="Techtmann S.M."/>
            <person name="Stelling S.C."/>
            <person name="Utturkar S.M."/>
            <person name="Alshibli N."/>
            <person name="Harris A."/>
            <person name="Brown S.D."/>
            <person name="Hazen T.C."/>
        </authorList>
    </citation>
    <scope>NUCLEOTIDE SEQUENCE [LARGE SCALE GENOMIC DNA]</scope>
    <source>
        <strain evidence="1 2">GAB14E</strain>
    </source>
</reference>
<name>A0A099KW83_COLPS</name>
<gene>
    <name evidence="1" type="ORF">GAB14E_2473</name>
</gene>
<proteinExistence type="predicted"/>
<evidence type="ECO:0000313" key="2">
    <source>
        <dbReference type="Proteomes" id="UP000029868"/>
    </source>
</evidence>
<accession>A0A099KW83</accession>